<dbReference type="EMBL" id="AP017424">
    <property type="protein sequence ID" value="BAU85235.1"/>
    <property type="molecule type" value="Genomic_DNA"/>
</dbReference>
<feature type="region of interest" description="Disordered" evidence="1">
    <location>
        <begin position="27"/>
        <end position="52"/>
    </location>
</feature>
<protein>
    <submittedName>
        <fullName evidence="2">Uncharacterized protein</fullName>
    </submittedName>
</protein>
<keyword evidence="3" id="KW-1185">Reference proteome</keyword>
<dbReference type="KEGG" id="slau:SLA_4347"/>
<accession>A0A160P385</accession>
<evidence type="ECO:0000313" key="3">
    <source>
        <dbReference type="Proteomes" id="UP000217676"/>
    </source>
</evidence>
<dbReference type="AlphaFoldDB" id="A0A160P385"/>
<dbReference type="Proteomes" id="UP000217676">
    <property type="component" value="Chromosome"/>
</dbReference>
<name>A0A160P385_STRLU</name>
<evidence type="ECO:0000313" key="2">
    <source>
        <dbReference type="EMBL" id="BAU85235.1"/>
    </source>
</evidence>
<organism evidence="2 3">
    <name type="scientific">Streptomyces laurentii</name>
    <dbReference type="NCBI Taxonomy" id="39478"/>
    <lineage>
        <taxon>Bacteria</taxon>
        <taxon>Bacillati</taxon>
        <taxon>Actinomycetota</taxon>
        <taxon>Actinomycetes</taxon>
        <taxon>Kitasatosporales</taxon>
        <taxon>Streptomycetaceae</taxon>
        <taxon>Streptomyces</taxon>
    </lineage>
</organism>
<gene>
    <name evidence="2" type="ORF">SLA_4347</name>
</gene>
<proteinExistence type="predicted"/>
<evidence type="ECO:0000256" key="1">
    <source>
        <dbReference type="SAM" id="MobiDB-lite"/>
    </source>
</evidence>
<reference evidence="2 3" key="1">
    <citation type="journal article" date="2016" name="Genome Announc.">
        <title>Complete Genome Sequence of Thiostrepton-Producing Streptomyces laurentii ATCC 31255.</title>
        <authorList>
            <person name="Doi K."/>
            <person name="Fujino Y."/>
            <person name="Nagayoshi Y."/>
            <person name="Ohshima T."/>
            <person name="Ogata S."/>
        </authorList>
    </citation>
    <scope>NUCLEOTIDE SEQUENCE [LARGE SCALE GENOMIC DNA]</scope>
    <source>
        <strain evidence="2 3">ATCC 31255</strain>
    </source>
</reference>
<sequence length="52" mass="5928">MSQIVRMGRTLPPDELTLRQFIPVQRTMGPVRKTPPVIDSQPNPVVTETHYV</sequence>